<evidence type="ECO:0000256" key="2">
    <source>
        <dbReference type="ARBA" id="ARBA00022552"/>
    </source>
</evidence>
<comment type="subunit">
    <text evidence="6">Monomer.</text>
</comment>
<dbReference type="Proteomes" id="UP000568664">
    <property type="component" value="Unassembled WGS sequence"/>
</dbReference>
<evidence type="ECO:0000256" key="5">
    <source>
        <dbReference type="ARBA" id="ARBA00022691"/>
    </source>
</evidence>
<keyword evidence="1 6" id="KW-0963">Cytoplasm</keyword>
<dbReference type="InterPro" id="IPR029063">
    <property type="entry name" value="SAM-dependent_MTases_sf"/>
</dbReference>
<evidence type="ECO:0000256" key="3">
    <source>
        <dbReference type="ARBA" id="ARBA00022603"/>
    </source>
</evidence>
<comment type="function">
    <text evidence="6">Specifically methylates the guanine in position 1207 of 16S rRNA in the 30S particle.</text>
</comment>
<dbReference type="EC" id="2.1.1.172" evidence="6"/>
<dbReference type="AlphaFoldDB" id="A0A7Y0L9H9"/>
<dbReference type="InterPro" id="IPR023543">
    <property type="entry name" value="rRNA_ssu_MeTfrase_C"/>
</dbReference>
<dbReference type="Gene3D" id="3.40.50.150">
    <property type="entry name" value="Vaccinia Virus protein VP39"/>
    <property type="match status" value="2"/>
</dbReference>
<gene>
    <name evidence="6" type="primary">rsmC</name>
    <name evidence="9" type="ORF">HII17_02025</name>
</gene>
<comment type="similarity">
    <text evidence="6">Belongs to the methyltransferase superfamily. RsmC family.</text>
</comment>
<keyword evidence="4 6" id="KW-0808">Transferase</keyword>
<dbReference type="Pfam" id="PF08468">
    <property type="entry name" value="MTS_N"/>
    <property type="match status" value="1"/>
</dbReference>
<dbReference type="RefSeq" id="WP_169073646.1">
    <property type="nucleotide sequence ID" value="NZ_JABBXH010000001.1"/>
</dbReference>
<evidence type="ECO:0000313" key="10">
    <source>
        <dbReference type="Proteomes" id="UP000568664"/>
    </source>
</evidence>
<dbReference type="InterPro" id="IPR007848">
    <property type="entry name" value="Small_mtfrase_dom"/>
</dbReference>
<dbReference type="CDD" id="cd02440">
    <property type="entry name" value="AdoMet_MTases"/>
    <property type="match status" value="1"/>
</dbReference>
<keyword evidence="10" id="KW-1185">Reference proteome</keyword>
<evidence type="ECO:0000259" key="7">
    <source>
        <dbReference type="Pfam" id="PF05175"/>
    </source>
</evidence>
<evidence type="ECO:0000256" key="1">
    <source>
        <dbReference type="ARBA" id="ARBA00022490"/>
    </source>
</evidence>
<name>A0A7Y0L9H9_9GAMM</name>
<dbReference type="HAMAP" id="MF_01862">
    <property type="entry name" value="16SrRNA_methyltr_C"/>
    <property type="match status" value="1"/>
</dbReference>
<dbReference type="PANTHER" id="PTHR47816:SF4">
    <property type="entry name" value="RIBOSOMAL RNA SMALL SUBUNIT METHYLTRANSFERASE C"/>
    <property type="match status" value="1"/>
</dbReference>
<keyword evidence="5 6" id="KW-0949">S-adenosyl-L-methionine</keyword>
<comment type="subcellular location">
    <subcellularLocation>
        <location evidence="6">Cytoplasm</location>
    </subcellularLocation>
</comment>
<accession>A0A7Y0L9H9</accession>
<comment type="caution">
    <text evidence="9">The sequence shown here is derived from an EMBL/GenBank/DDBJ whole genome shotgun (WGS) entry which is preliminary data.</text>
</comment>
<comment type="catalytic activity">
    <reaction evidence="6">
        <text>guanosine(1207) in 16S rRNA + S-adenosyl-L-methionine = N(2)-methylguanosine(1207) in 16S rRNA + S-adenosyl-L-homocysteine + H(+)</text>
        <dbReference type="Rhea" id="RHEA:42736"/>
        <dbReference type="Rhea" id="RHEA-COMP:10213"/>
        <dbReference type="Rhea" id="RHEA-COMP:10214"/>
        <dbReference type="ChEBI" id="CHEBI:15378"/>
        <dbReference type="ChEBI" id="CHEBI:57856"/>
        <dbReference type="ChEBI" id="CHEBI:59789"/>
        <dbReference type="ChEBI" id="CHEBI:74269"/>
        <dbReference type="ChEBI" id="CHEBI:74481"/>
        <dbReference type="EC" id="2.1.1.172"/>
    </reaction>
</comment>
<evidence type="ECO:0000259" key="8">
    <source>
        <dbReference type="Pfam" id="PF08468"/>
    </source>
</evidence>
<feature type="domain" description="Methyltransferase small" evidence="7">
    <location>
        <begin position="176"/>
        <end position="341"/>
    </location>
</feature>
<dbReference type="GO" id="GO:0005737">
    <property type="term" value="C:cytoplasm"/>
    <property type="evidence" value="ECO:0007669"/>
    <property type="project" value="UniProtKB-SubCell"/>
</dbReference>
<evidence type="ECO:0000256" key="6">
    <source>
        <dbReference type="HAMAP-Rule" id="MF_01862"/>
    </source>
</evidence>
<dbReference type="Pfam" id="PF05175">
    <property type="entry name" value="MTS"/>
    <property type="match status" value="1"/>
</dbReference>
<evidence type="ECO:0000313" key="9">
    <source>
        <dbReference type="EMBL" id="NMP30326.1"/>
    </source>
</evidence>
<dbReference type="PROSITE" id="PS00092">
    <property type="entry name" value="N6_MTASE"/>
    <property type="match status" value="1"/>
</dbReference>
<organism evidence="9 10">
    <name type="scientific">Thalassotalea algicola</name>
    <dbReference type="NCBI Taxonomy" id="2716224"/>
    <lineage>
        <taxon>Bacteria</taxon>
        <taxon>Pseudomonadati</taxon>
        <taxon>Pseudomonadota</taxon>
        <taxon>Gammaproteobacteria</taxon>
        <taxon>Alteromonadales</taxon>
        <taxon>Colwelliaceae</taxon>
        <taxon>Thalassotalea</taxon>
    </lineage>
</organism>
<keyword evidence="3 6" id="KW-0489">Methyltransferase</keyword>
<dbReference type="GO" id="GO:0052914">
    <property type="term" value="F:16S rRNA (guanine(1207)-N(2))-methyltransferase activity"/>
    <property type="evidence" value="ECO:0007669"/>
    <property type="project" value="UniProtKB-EC"/>
</dbReference>
<reference evidence="9 10" key="1">
    <citation type="submission" date="2020-04" db="EMBL/GenBank/DDBJ databases">
        <title>Thalassotalea sp. M1531, isolated from the surface of marine red alga.</title>
        <authorList>
            <person name="Pang L."/>
            <person name="Lu D.-C."/>
        </authorList>
    </citation>
    <scope>NUCLEOTIDE SEQUENCE [LARGE SCALE GENOMIC DNA]</scope>
    <source>
        <strain evidence="9 10">M1531</strain>
    </source>
</reference>
<dbReference type="InterPro" id="IPR046977">
    <property type="entry name" value="RsmC/RlmG"/>
</dbReference>
<dbReference type="PANTHER" id="PTHR47816">
    <property type="entry name" value="RIBOSOMAL RNA SMALL SUBUNIT METHYLTRANSFERASE C"/>
    <property type="match status" value="1"/>
</dbReference>
<feature type="domain" description="Methyltransferase small N-terminal" evidence="8">
    <location>
        <begin position="7"/>
        <end position="167"/>
    </location>
</feature>
<proteinExistence type="inferred from homology"/>
<dbReference type="SUPFAM" id="SSF53335">
    <property type="entry name" value="S-adenosyl-L-methionine-dependent methyltransferases"/>
    <property type="match status" value="1"/>
</dbReference>
<dbReference type="InterPro" id="IPR002052">
    <property type="entry name" value="DNA_methylase_N6_adenine_CS"/>
</dbReference>
<dbReference type="InterPro" id="IPR013675">
    <property type="entry name" value="Mtase_sm_N"/>
</dbReference>
<keyword evidence="2 6" id="KW-0698">rRNA processing</keyword>
<protein>
    <recommendedName>
        <fullName evidence="6">Ribosomal RNA small subunit methyltransferase C</fullName>
        <ecNumber evidence="6">2.1.1.172</ecNumber>
    </recommendedName>
    <alternativeName>
        <fullName evidence="6">16S rRNA m2G1207 methyltransferase</fullName>
    </alternativeName>
    <alternativeName>
        <fullName evidence="6">rRNA (guanine-N(2)-)-methyltransferase RsmC</fullName>
    </alternativeName>
</protein>
<dbReference type="GO" id="GO:0003676">
    <property type="term" value="F:nucleic acid binding"/>
    <property type="evidence" value="ECO:0007669"/>
    <property type="project" value="InterPro"/>
</dbReference>
<dbReference type="EMBL" id="JABBXH010000001">
    <property type="protein sequence ID" value="NMP30326.1"/>
    <property type="molecule type" value="Genomic_DNA"/>
</dbReference>
<evidence type="ECO:0000256" key="4">
    <source>
        <dbReference type="ARBA" id="ARBA00022679"/>
    </source>
</evidence>
<sequence>MSLSNLSQVLVRNIDLLECQKAILVNFPVDDLYREWLADFHDTKLHYFTNNKLSANLLSKIDNRAVTSSFGSHYQGNDKFDLALIAFPKSKAELAYSLAMLAPNLTTNARILFVGENKGGIKSVAKLGKDYLTYCNKVDSARHCSLFLAELQTGQYSFSIDDWFHIYPLNIAGIELNIAALPGVFSQQGLDKGTKVLLENLPTSYSGKILDFGCGAGVIGAVLAKKFTNISILGIDISALAIASTEKTLQINELTGQAIASDGLTMVNERYDHIVSNPPFHQGLKTHYAATETFLKQSKEYLNPKGQLTIVANSFLKYLPIIQTNFKITNTPTSKSSFNIYHASKN</sequence>